<dbReference type="Gene3D" id="6.20.200.20">
    <property type="match status" value="2"/>
</dbReference>
<evidence type="ECO:0000256" key="9">
    <source>
        <dbReference type="SAM" id="Phobius"/>
    </source>
</evidence>
<dbReference type="CDD" id="cd00064">
    <property type="entry name" value="FU"/>
    <property type="match status" value="7"/>
</dbReference>
<dbReference type="EMBL" id="LR785266">
    <property type="protein sequence ID" value="CAB3247083.1"/>
    <property type="molecule type" value="mRNA"/>
</dbReference>
<feature type="domain" description="VWFC" evidence="11">
    <location>
        <begin position="87"/>
        <end position="147"/>
    </location>
</feature>
<protein>
    <submittedName>
        <fullName evidence="12">Extracellular matrix protein FRAS1</fullName>
    </submittedName>
</protein>
<evidence type="ECO:0000256" key="8">
    <source>
        <dbReference type="SAM" id="MobiDB-lite"/>
    </source>
</evidence>
<dbReference type="InterPro" id="IPR051561">
    <property type="entry name" value="FRAS1_ECM"/>
</dbReference>
<dbReference type="GO" id="GO:0009653">
    <property type="term" value="P:anatomical structure morphogenesis"/>
    <property type="evidence" value="ECO:0007669"/>
    <property type="project" value="TreeGrafter"/>
</dbReference>
<feature type="domain" description="VWFC" evidence="11">
    <location>
        <begin position="339"/>
        <end position="397"/>
    </location>
</feature>
<dbReference type="Pfam" id="PF03160">
    <property type="entry name" value="Calx-beta"/>
    <property type="match status" value="4"/>
</dbReference>
<feature type="transmembrane region" description="Helical" evidence="9">
    <location>
        <begin position="3926"/>
        <end position="3950"/>
    </location>
</feature>
<keyword evidence="5" id="KW-0325">Glycoprotein</keyword>
<dbReference type="SMART" id="SM00237">
    <property type="entry name" value="Calx_beta"/>
    <property type="match status" value="5"/>
</dbReference>
<proteinExistence type="evidence at transcript level"/>
<feature type="domain" description="VWFC" evidence="11">
    <location>
        <begin position="151"/>
        <end position="211"/>
    </location>
</feature>
<dbReference type="InterPro" id="IPR006212">
    <property type="entry name" value="Furin_repeat"/>
</dbReference>
<keyword evidence="9" id="KW-0812">Transmembrane</keyword>
<dbReference type="InterPro" id="IPR009030">
    <property type="entry name" value="Growth_fac_rcpt_cys_sf"/>
</dbReference>
<keyword evidence="9" id="KW-0472">Membrane</keyword>
<keyword evidence="3" id="KW-0677">Repeat</keyword>
<dbReference type="GO" id="GO:0016020">
    <property type="term" value="C:membrane"/>
    <property type="evidence" value="ECO:0007669"/>
    <property type="project" value="InterPro"/>
</dbReference>
<evidence type="ECO:0000256" key="5">
    <source>
        <dbReference type="ARBA" id="ARBA00023180"/>
    </source>
</evidence>
<dbReference type="GO" id="GO:0007154">
    <property type="term" value="P:cell communication"/>
    <property type="evidence" value="ECO:0007669"/>
    <property type="project" value="InterPro"/>
</dbReference>
<dbReference type="SUPFAM" id="SSF141072">
    <property type="entry name" value="CalX-like"/>
    <property type="match status" value="5"/>
</dbReference>
<feature type="repeat" description="CSPG" evidence="6">
    <location>
        <begin position="2462"/>
        <end position="2559"/>
    </location>
</feature>
<dbReference type="PROSITE" id="PS50184">
    <property type="entry name" value="VWFC_2"/>
    <property type="match status" value="5"/>
</dbReference>
<dbReference type="Gene3D" id="2.60.40.2030">
    <property type="match status" value="5"/>
</dbReference>
<dbReference type="PROSITE" id="PS51854">
    <property type="entry name" value="CSPG"/>
    <property type="match status" value="7"/>
</dbReference>
<name>A0A6F9DDS1_9ASCI</name>
<evidence type="ECO:0000256" key="10">
    <source>
        <dbReference type="SAM" id="SignalP"/>
    </source>
</evidence>
<feature type="repeat" description="CSPG" evidence="6">
    <location>
        <begin position="1582"/>
        <end position="1678"/>
    </location>
</feature>
<feature type="domain" description="VWFC" evidence="11">
    <location>
        <begin position="213"/>
        <end position="273"/>
    </location>
</feature>
<dbReference type="InterPro" id="IPR000742">
    <property type="entry name" value="EGF"/>
</dbReference>
<dbReference type="Gene3D" id="2.10.70.10">
    <property type="entry name" value="Complement Module, domain 1"/>
    <property type="match status" value="3"/>
</dbReference>
<accession>A0A6F9DDS1</accession>
<keyword evidence="7" id="KW-0175">Coiled coil</keyword>
<keyword evidence="4" id="KW-0106">Calcium</keyword>
<feature type="repeat" description="CSPG" evidence="6">
    <location>
        <begin position="1428"/>
        <end position="1528"/>
    </location>
</feature>
<gene>
    <name evidence="12" type="primary">Fras1-002</name>
</gene>
<evidence type="ECO:0000259" key="11">
    <source>
        <dbReference type="PROSITE" id="PS50184"/>
    </source>
</evidence>
<dbReference type="InterPro" id="IPR001007">
    <property type="entry name" value="VWF_dom"/>
</dbReference>
<keyword evidence="9" id="KW-1133">Transmembrane helix</keyword>
<feature type="domain" description="VWFC" evidence="11">
    <location>
        <begin position="20"/>
        <end position="82"/>
    </location>
</feature>
<feature type="signal peptide" evidence="10">
    <location>
        <begin position="1"/>
        <end position="20"/>
    </location>
</feature>
<dbReference type="Gene3D" id="2.10.220.10">
    <property type="entry name" value="Hormone Receptor, Insulin-like Growth Factor Receptor 1, Chain A, domain 2"/>
    <property type="match status" value="8"/>
</dbReference>
<feature type="repeat" description="CSPG" evidence="6">
    <location>
        <begin position="2334"/>
        <end position="2427"/>
    </location>
</feature>
<dbReference type="InterPro" id="IPR003644">
    <property type="entry name" value="Calx_beta"/>
</dbReference>
<dbReference type="PROSITE" id="PS01208">
    <property type="entry name" value="VWFC_1"/>
    <property type="match status" value="1"/>
</dbReference>
<dbReference type="Pfam" id="PF16184">
    <property type="entry name" value="Cadherin_3"/>
    <property type="match status" value="9"/>
</dbReference>
<dbReference type="SMART" id="SM00214">
    <property type="entry name" value="VWC"/>
    <property type="match status" value="6"/>
</dbReference>
<dbReference type="PANTHER" id="PTHR45739:SF1">
    <property type="entry name" value="EXTRACELLULAR MATRIX ORGANIZING PROTEIN FRAS1"/>
    <property type="match status" value="1"/>
</dbReference>
<dbReference type="SUPFAM" id="SSF57603">
    <property type="entry name" value="FnI-like domain"/>
    <property type="match status" value="6"/>
</dbReference>
<evidence type="ECO:0000256" key="2">
    <source>
        <dbReference type="ARBA" id="ARBA00022729"/>
    </source>
</evidence>
<evidence type="ECO:0000256" key="1">
    <source>
        <dbReference type="ARBA" id="ARBA00005529"/>
    </source>
</evidence>
<feature type="repeat" description="CSPG" evidence="6">
    <location>
        <begin position="2225"/>
        <end position="2314"/>
    </location>
</feature>
<dbReference type="PANTHER" id="PTHR45739">
    <property type="entry name" value="MATRIX PROTEIN, PUTATIVE-RELATED"/>
    <property type="match status" value="1"/>
</dbReference>
<feature type="repeat" description="CSPG" evidence="6">
    <location>
        <begin position="1819"/>
        <end position="1919"/>
    </location>
</feature>
<reference evidence="12" key="1">
    <citation type="submission" date="2020-04" db="EMBL/GenBank/DDBJ databases">
        <authorList>
            <person name="Neveu A P."/>
        </authorList>
    </citation>
    <scope>NUCLEOTIDE SEQUENCE</scope>
    <source>
        <tissue evidence="12">Whole embryo</tissue>
    </source>
</reference>
<dbReference type="InterPro" id="IPR039005">
    <property type="entry name" value="CSPG_rpt"/>
</dbReference>
<feature type="repeat" description="CSPG" evidence="6">
    <location>
        <begin position="1699"/>
        <end position="1796"/>
    </location>
</feature>
<dbReference type="Pfam" id="PF00093">
    <property type="entry name" value="VWC"/>
    <property type="match status" value="5"/>
</dbReference>
<evidence type="ECO:0000256" key="7">
    <source>
        <dbReference type="SAM" id="Coils"/>
    </source>
</evidence>
<evidence type="ECO:0000256" key="4">
    <source>
        <dbReference type="ARBA" id="ARBA00022837"/>
    </source>
</evidence>
<feature type="region of interest" description="Disordered" evidence="8">
    <location>
        <begin position="4024"/>
        <end position="4043"/>
    </location>
</feature>
<dbReference type="InterPro" id="IPR038081">
    <property type="entry name" value="CalX-like_sf"/>
</dbReference>
<dbReference type="SMART" id="SM00261">
    <property type="entry name" value="FU"/>
    <property type="match status" value="12"/>
</dbReference>
<organism evidence="12">
    <name type="scientific">Phallusia mammillata</name>
    <dbReference type="NCBI Taxonomy" id="59560"/>
    <lineage>
        <taxon>Eukaryota</taxon>
        <taxon>Metazoa</taxon>
        <taxon>Chordata</taxon>
        <taxon>Tunicata</taxon>
        <taxon>Ascidiacea</taxon>
        <taxon>Phlebobranchia</taxon>
        <taxon>Ascidiidae</taxon>
        <taxon>Phallusia</taxon>
    </lineage>
</organism>
<evidence type="ECO:0000256" key="3">
    <source>
        <dbReference type="ARBA" id="ARBA00022737"/>
    </source>
</evidence>
<keyword evidence="2 10" id="KW-0732">Signal</keyword>
<feature type="compositionally biased region" description="Polar residues" evidence="8">
    <location>
        <begin position="4024"/>
        <end position="4033"/>
    </location>
</feature>
<feature type="chain" id="PRO_5026284627" evidence="10">
    <location>
        <begin position="21"/>
        <end position="4068"/>
    </location>
</feature>
<dbReference type="SUPFAM" id="SSF57184">
    <property type="entry name" value="Growth factor receptor domain"/>
    <property type="match status" value="5"/>
</dbReference>
<evidence type="ECO:0000313" key="12">
    <source>
        <dbReference type="EMBL" id="CAB3247083.1"/>
    </source>
</evidence>
<evidence type="ECO:0000256" key="6">
    <source>
        <dbReference type="PROSITE-ProRule" id="PRU01201"/>
    </source>
</evidence>
<feature type="coiled-coil region" evidence="7">
    <location>
        <begin position="3948"/>
        <end position="3975"/>
    </location>
</feature>
<sequence>MCLSLSPVILLTVLVSFTNGYCLDDGIKIKNGTLWKKDSCTSCSCSDGILTCHQQTCTDPQCDTTKGESLIVPANQCCPVCSVVSRRHCQLDGEIVAHDTRWKSTNCTQCVCDDSDIRCSPVTCDRLQCGYGEVEKTVSGHCCPICVSLAAPCSFQGRTYRDGEMWSPSKCEKAVCSNGEVLLHVARCDDIVCGPGEKAVLLRDECCPTCIGRSCVHQGREYSSGQTFDVDACEKCVCQNGEVICKRQECNSDDMDVSCVEARKAGSCCPECSNVQGSCDYNGVTYFPGELWNISKCQVAFCSHGNVRSSPVQCTPIQCKWNEKRIHTSCCPECLPVTSTCRHNGFSYRDGDVWQAGACEQCSCVHGIVQCFTVQCAVCPAGTVPQQVPGECCPDCQPVTCHSDCKTCDAPGYAHCTSCKQGRLLQEGKCVRRCLPGYYQDGVRCYACHPSCATCSLGNSPSTCTSCPAGRFLQEGRCVPSCDVGYYLNDAGCSACRKGCSVCSNSTSCQSCSDKTRLPQGGACVTTCSDGFYFNDGKCTACHDSCATCSDGNSCLSCPVRSLIEGGLCAESCSSKFFQLSISRCAACHSSCGTCSGSSVSNCVTCNPGAYLHNGRCITHCPAAHFAQHGTCRRCHESCQACTGTSADDCTLCSTPSHVIQTSGNNLSKGRCTESCRNSFYLDGIMCKPCHESCGNCVGPTNCSSCKYHTDVLLVSSQSTGDCLHKHQCRERHMSVDSSLGICFNGTAVSHCNTNSRLLNGGKCVTECPSNSFALRLEVGTICLPCGGDCSSCQSSDQCETCVKDKFLSQVAHKCVSSCEEGYYAAADTGTCESCPSSCATCVTTASSPQPVCTSCRDVTAVLQHGHCSTSCIQQFYPDIENGHHGTAVCRECDWSCVRCSGPSSRDCLECMPDHKLEEGTCVSTCSPGYYKSSSDCLPCSVAHCATCTGSRQCTSCESTFYLHENACMKFCPRGYFADSSTHTCVSCPPHCLSCGDANTCNQCNQHRFLMPPVDSAQQSDSSRQRTNQHSTPCVRHCGIGYYGNKKTRVCEVNRQSPDLTVTGRLLVGLGSRALVDLLRASDHDTQSSDISIILEMVPANGWFEMDNMKIPVGERLPYKKIADGGLWFIHDSSQQRHGVAVFRSTDGHLSSEPKSLDIAVVSKSRSVVVRNDPLFVSAGQSAKINQLEVKDEDNAFDVTITVIYPPKYGVVVKLPNYDVPIKSFKISDLQKDLIYYVAHNNITSHEIVYDSATLQISDKYHVINTILHITVLPETDFRPVLINNKMTRVVKGQLSRITNHQLQLISSSIKDKSNIVYVLNPRNARKSGEIVLMVPELSDAPHRYGLDIDDWMQTSQGYYRSQPVVRFTQSDVDDGSVWYRYVGDEEGDDDEQYAALEFEVYDESSDVAEPIASDALQMAVVSENNHPPRLARGVTSPPQIAANEGRITVIHSGYLHYKDEDTPDRNIIYNITRSLSSLYGSIEHADNPYVPITVFTQADVNSNKIMYRPPIDGIGSISSNQNEEEEYSDNMFEYGKHQPLTALNSVRKPRLDFAFTVSDGKHTLPAVDFTIRLTSGTSEGPTFVNQYPSIQVTLGGSTSIGIEQLAVRDPDTPSRDLIFTLVKSPRHGTVIRNNEGSRMILEEGDAFTYHEIEQDSLQYIHDGSDSPSTDQLQVSVTDVTHTLTKVIQVEVVEGDSTGPYPDPYSELSIALAEASDVTLSRENLAYLDQSSSDDQIVYRLESEPVNGLLENTETGPLVPGSTFTQEDVNHSRIRFRSRGDIGSHSVTDVVYFSVSDSSANQLAGQILSITINPSTHKTPSVYVNHQLVVDDGVEVMITPREILATDVDTDAEDLIIKIIRKPKLGHIINTLTEESMRVGEEEDIWFNVRDLLDGGIYYVPKQNEILQESHDFLTFRVTDGLTSSQTFRLNITIRATRKATAKGGPRVLTSTIECRNGHAVLIRNVSLYVEDPNTPNDQLIFTITSQLEFGKLVKFANKQAANMPTEWEVGSMMMKKQGGKGMMKAVTDLTVGSTFTYQDILDRKICYETINPSDVTISRRRRDMLDFTLSNGVDVENGEIGFELQPIVQHKLTVLEPPTREEILDLGEFSAIEYVLEANTGLSVERGSTTVITSDNLRISSSDEIVSYVVNRDPNVGQLQLVKNNIVTNISASRTREFLQSDIDNGYLRYFHPLSQGGGDVFFDVLSGTIDLRFNIHVNEDRTPPRILVNNGLTVEEGSMATILTQHLSATDDSGRLDFEISQQPKWGRLEFSTEPGQSIARFNQDDIVSGIVNYVHTGESEINEDQFNFVLTDGSNSIMQSFYITVIPVDNSLPVLVNLGIRVQEGVRKTVTSYELRAEDQDTASESITFKIVVPPQNGAIERTTNGRQYVPVTTFTMEDLYESRISYNHDGTNSVTDRFTFTVSDGTNEEFQISEEESLITTTQPQTFFVKVVPVDDGTPRLITNVGLRHLEYMDNKMMNPITKNALLTEDPDTPPDLITYALTSEPRHGHLESNLNSGHSIRSFTQADINMGLIRYVLNELPDDETRDSFMFNVRDSLPNVVTGNTFNIRWSVISFDKDNYTVNEEAGRVDITVRRRGNLNEYAIVLCRTEHGSATSSTDGRPQTGAVDYLEHAAQVQFDEQATEKVCSIQINDDETFEGLESFTVELTIPAYSLLGNITRTTVYINDDHDMPTLQFVETQYTVEERDTTVFIPIKRTGDIEKALSVICYTESKTATGSLLDRIQSGSDYKSRGRHSGESIITFAPGVSSTTCDVKIIDDSLFEDSEEFIVYIVDASSGSKIGQFSEATVTITGPNDAPTVFLTDHQLVFSESAGTIDIPIRRSGSDLSQPTDVWCSTKQNDPISALAGEDFVPTSTKLTFREDETAKICSLTLLDDSQSPTVEGNESFIVYLNSVQKGRLVSPSEALIIINDTSDDVPKFEFVDSSVTVEESEGVVSLPILRSGDTSGEASVICFTRQDTAVVEEDFTERSFTETSRLVFVAGQTLGHCNVSIVDDAIYEASEGFSVKLSNAMSNEWYGAQVGENDEVHVTITNHEDAPTLEFERVEYSIREPNSNDDTRLLTVRVVRTGDVSEVSKVRCSTRDGSAKSGLDYEPKSRLLRFLPGQKSVIFKVNILSNEDTEWHETFLIKLGPNDPVNAVIGEKSQTTVTILDKDAAGSLVLPSTPIVVSLLHYDDVATGMKSAPSPGYPLICVTPCDPKYPNYVDTRSLCEEAAINASAIKFKWQVAVPTEEANGIPPFETITHNTPFTSVDTKVLDSIYFGRRFNVRCVAQAVDSVTHTPGTPLVSKVVTVATDSGLCHSSIVSGTPRNFQAQSFIANLRYIPPTAEEHPNTIHISVKIPHQDGRLPLISTTQFSNLELLLSRSIDQSQHVCSNLAYSNDGNEESNLSTHIGEYLGFIGKTDYSKLTFGPGYDKPYQFDPTIREPRTIDLYKYLNLKSCTWQFDSYYKMDALVHFCHGKEIIDYQIRGAAASQTTVTVPLYVSYVYVLAPRGWGSLSHHTEMQVSFRYQNTQFRHGVRTDGTPTGAIRVVQIKADNDGRLVFEFETRAKFRGHFVLSHRTLPDRVSRIVAPEGMNIEFELTNLFSENTYDSPNQKWRAVSTYSRKDYTGNYVVELIPCTVLPTQKWQPTANGKDSQCSARGPERFEIHIEFQQANRPVPVVYTLETQFQLCNNEKVFMMDPQTYDNNMKELDYTGTYSKGQTIFGRVFWTPDQDLKNAYRLQLEKVYLCTGKDGYIPYFDPSGEIYEKGPQYGCIEPNKNLQHRFLLLDRSNRVGEDRLFHDVPFGAYFASDRPDFASMRDVPGVDGFLINVDALYKVEAGHQWYIQVVYVISPDHMMPRVRRSAMFDFHPAAKSRRRRSASRNAFNTGWLDGKSQQNGTNMRGILIDEEKIDGSVNTVAIASAVAAIVLLFIIAVTCFCCTAKKRRQRQKERDLEMLQRKKVDMDNDNSGTDRKHVAKVVSLSDKYADGDELDKNYRYNKVRVSNVNLNNCETPLIMSSRNTSKPNNKKSVTKPLLRNRGLDIQIVNNLKDDDSESGTEV</sequence>
<comment type="similarity">
    <text evidence="1">Belongs to the FRAS1 family.</text>
</comment>
<dbReference type="SMART" id="SM00181">
    <property type="entry name" value="EGF"/>
    <property type="match status" value="6"/>
</dbReference>